<evidence type="ECO:0000313" key="1">
    <source>
        <dbReference type="EMBL" id="CAE0322432.1"/>
    </source>
</evidence>
<reference evidence="2" key="1">
    <citation type="submission" date="2021-01" db="EMBL/GenBank/DDBJ databases">
        <authorList>
            <person name="Corre E."/>
            <person name="Pelletier E."/>
            <person name="Niang G."/>
            <person name="Scheremetjew M."/>
            <person name="Finn R."/>
            <person name="Kale V."/>
            <person name="Holt S."/>
            <person name="Cochrane G."/>
            <person name="Meng A."/>
            <person name="Brown T."/>
            <person name="Cohen L."/>
        </authorList>
    </citation>
    <scope>NUCLEOTIDE SEQUENCE</scope>
    <source>
        <strain evidence="2">S3</strain>
    </source>
</reference>
<organism evidence="2">
    <name type="scientific">Strombidium inclinatum</name>
    <dbReference type="NCBI Taxonomy" id="197538"/>
    <lineage>
        <taxon>Eukaryota</taxon>
        <taxon>Sar</taxon>
        <taxon>Alveolata</taxon>
        <taxon>Ciliophora</taxon>
        <taxon>Intramacronucleata</taxon>
        <taxon>Spirotrichea</taxon>
        <taxon>Oligotrichia</taxon>
        <taxon>Strombidiidae</taxon>
        <taxon>Strombidium</taxon>
    </lineage>
</organism>
<dbReference type="EMBL" id="HBIH01007360">
    <property type="protein sequence ID" value="CAE0322433.1"/>
    <property type="molecule type" value="Transcribed_RNA"/>
</dbReference>
<protein>
    <submittedName>
        <fullName evidence="2">Uncharacterized protein</fullName>
    </submittedName>
</protein>
<name>A0A7S3MV86_9SPIT</name>
<proteinExistence type="predicted"/>
<dbReference type="AlphaFoldDB" id="A0A7S3MV86"/>
<dbReference type="EMBL" id="HBIH01007358">
    <property type="protein sequence ID" value="CAE0322432.1"/>
    <property type="molecule type" value="Transcribed_RNA"/>
</dbReference>
<evidence type="ECO:0000313" key="2">
    <source>
        <dbReference type="EMBL" id="CAE0322433.1"/>
    </source>
</evidence>
<accession>A0A7S3MV86</accession>
<gene>
    <name evidence="1" type="ORF">SINC0208_LOCUS3016</name>
    <name evidence="2" type="ORF">SINC0208_LOCUS3017</name>
</gene>
<sequence length="106" mass="12874">MEFFPQSKFLRFYSLKANGIEEKYVPIKQIIPITKYDYWCASWWCQLKQNNIIDLDMIYANQSNKEMYIFDKEGEWNDEGVYHEGLNVENTFDEATWYDEFNSDTH</sequence>